<evidence type="ECO:0000256" key="5">
    <source>
        <dbReference type="ARBA" id="ARBA00049400"/>
    </source>
</evidence>
<gene>
    <name evidence="8" type="ORF">DIURU_003876</name>
</gene>
<keyword evidence="3 6" id="KW-0949">S-adenosyl-L-methionine</keyword>
<proteinExistence type="inferred from homology"/>
<dbReference type="Gene3D" id="3.40.50.150">
    <property type="entry name" value="Vaccinia Virus protein VP39"/>
    <property type="match status" value="1"/>
</dbReference>
<keyword evidence="9" id="KW-1185">Reference proteome</keyword>
<dbReference type="VEuPathDB" id="FungiDB:DIURU_003876"/>
<keyword evidence="6" id="KW-0963">Cytoplasm</keyword>
<dbReference type="PIRSF" id="PIRSF038972">
    <property type="entry name" value="Trm12"/>
    <property type="match status" value="1"/>
</dbReference>
<protein>
    <recommendedName>
        <fullName evidence="6">tRNA wybutosine-synthesizing protein 2</fullName>
        <shortName evidence="6">tRNA-yW-synthesizing protein 2</shortName>
    </recommendedName>
    <alternativeName>
        <fullName evidence="6">tRNA(Phe) (4-demethylwyosine(37)-C(7)) aminocarboxypropyltransferase</fullName>
    </alternativeName>
</protein>
<evidence type="ECO:0000256" key="4">
    <source>
        <dbReference type="ARBA" id="ARBA00022694"/>
    </source>
</evidence>
<dbReference type="GeneID" id="54782527"/>
<dbReference type="Proteomes" id="UP000449547">
    <property type="component" value="Unassembled WGS sequence"/>
</dbReference>
<comment type="similarity">
    <text evidence="6">Belongs to the class I-like SAM-binding methyltransferase superfamily. TRM5/TYW2 family.</text>
</comment>
<dbReference type="InterPro" id="IPR026274">
    <property type="entry name" value="tRNA_wybutosine_synth_prot_2"/>
</dbReference>
<dbReference type="GO" id="GO:0031591">
    <property type="term" value="P:wybutosine biosynthetic process"/>
    <property type="evidence" value="ECO:0007669"/>
    <property type="project" value="InterPro"/>
</dbReference>
<evidence type="ECO:0000256" key="1">
    <source>
        <dbReference type="ARBA" id="ARBA00004797"/>
    </source>
</evidence>
<evidence type="ECO:0000256" key="6">
    <source>
        <dbReference type="PIRNR" id="PIRNR038972"/>
    </source>
</evidence>
<dbReference type="GO" id="GO:0008175">
    <property type="term" value="F:tRNA methyltransferase activity"/>
    <property type="evidence" value="ECO:0007669"/>
    <property type="project" value="TreeGrafter"/>
</dbReference>
<comment type="caution">
    <text evidence="8">The sequence shown here is derived from an EMBL/GenBank/DDBJ whole genome shotgun (WGS) entry which is preliminary data.</text>
</comment>
<comment type="pathway">
    <text evidence="1 6">tRNA modification; wybutosine-tRNA(Phe) biosynthesis.</text>
</comment>
<evidence type="ECO:0000259" key="7">
    <source>
        <dbReference type="PROSITE" id="PS51684"/>
    </source>
</evidence>
<keyword evidence="4 6" id="KW-0819">tRNA processing</keyword>
<keyword evidence="2 6" id="KW-0808">Transferase</keyword>
<dbReference type="InterPro" id="IPR056743">
    <property type="entry name" value="TRM5-TYW2-like_MTfase"/>
</dbReference>
<dbReference type="UniPathway" id="UPA00375"/>
<comment type="function">
    <text evidence="6">S-adenosyl-L-methionine-dependent transferase that acts as a component of the wybutosine biosynthesis pathway. Wybutosine is a hyper modified guanosine with a tricyclic base found at the 3'-position adjacent to the anticodon of eukaryotic phenylalanine tRNA. Catalyzes the transfer of the alpha-amino-alpha-carboxypropyl (acp) group from S-adenosyl-L-methionine to the C-7 position of 4-demethylwyosine (imG-14) to produce wybutosine-86.</text>
</comment>
<dbReference type="Pfam" id="PF02475">
    <property type="entry name" value="TRM5-TYW2_MTfase"/>
    <property type="match status" value="1"/>
</dbReference>
<dbReference type="SUPFAM" id="SSF53335">
    <property type="entry name" value="S-adenosyl-L-methionine-dependent methyltransferases"/>
    <property type="match status" value="1"/>
</dbReference>
<dbReference type="PANTHER" id="PTHR23245">
    <property type="entry name" value="TRNA METHYLTRANSFERASE"/>
    <property type="match status" value="1"/>
</dbReference>
<dbReference type="OrthoDB" id="2387925at2759"/>
<dbReference type="AlphaFoldDB" id="A0A642UJW0"/>
<sequence>MPLRYLIDDAHAVKQAKSALEAAGLFNKLEKIHKNDHGQFVVSSTSDTPILDFPYEEYTTKNSDITPKMPKKYAVYPPMVLLSHPLESDDLSWLPSGCTHVAINQPIDDENNAIRRPTNLKPLVGDFGPEPTPQTIENPTSDDFNRAFWCSATQNQIWQTWAPRHTMFSRGNITEKARILHQFGDLSGTVVVDLYCGIGYFSLSYLRLGATIIGWDINPWSIEGFRRALENANYTYKVIYPGDPFDASEIDPHGTIRAFLFLESNEHCLQRLGTGNAKLPISHVNLGLLPSSKPSWPIAHQLALNSTSNTTNIHVHENVHKDDIESLGQSAAKSLAGALTQTTKVKTFAPDVWHVVYDISR</sequence>
<dbReference type="EMBL" id="SWFT01000113">
    <property type="protein sequence ID" value="KAA8900295.1"/>
    <property type="molecule type" value="Genomic_DNA"/>
</dbReference>
<accession>A0A642UJW0</accession>
<name>A0A642UJW0_DIURU</name>
<dbReference type="PANTHER" id="PTHR23245:SF25">
    <property type="entry name" value="TRNA WYBUTOSINE-SYNTHESIZING PROTEIN 2 HOMOLOG"/>
    <property type="match status" value="1"/>
</dbReference>
<dbReference type="PROSITE" id="PS51684">
    <property type="entry name" value="SAM_MT_TRM5_TYW2"/>
    <property type="match status" value="1"/>
</dbReference>
<dbReference type="InterPro" id="IPR029063">
    <property type="entry name" value="SAM-dependent_MTases_sf"/>
</dbReference>
<feature type="domain" description="SAM-dependent methyltransferase TRM5/TYW2-type" evidence="7">
    <location>
        <begin position="91"/>
        <end position="361"/>
    </location>
</feature>
<evidence type="ECO:0000313" key="9">
    <source>
        <dbReference type="Proteomes" id="UP000449547"/>
    </source>
</evidence>
<reference evidence="8 9" key="1">
    <citation type="submission" date="2019-07" db="EMBL/GenBank/DDBJ databases">
        <title>Genome assembly of two rare yeast pathogens: Diutina rugosa and Trichomonascus ciferrii.</title>
        <authorList>
            <person name="Mixao V."/>
            <person name="Saus E."/>
            <person name="Hansen A."/>
            <person name="Lass-Flor C."/>
            <person name="Gabaldon T."/>
        </authorList>
    </citation>
    <scope>NUCLEOTIDE SEQUENCE [LARGE SCALE GENOMIC DNA]</scope>
    <source>
        <strain evidence="8 9">CBS 613</strain>
    </source>
</reference>
<dbReference type="RefSeq" id="XP_034011341.1">
    <property type="nucleotide sequence ID" value="XM_034156686.1"/>
</dbReference>
<evidence type="ECO:0000313" key="8">
    <source>
        <dbReference type="EMBL" id="KAA8900295.1"/>
    </source>
</evidence>
<dbReference type="InterPro" id="IPR030382">
    <property type="entry name" value="MeTrfase_TRM5/TYW2"/>
</dbReference>
<dbReference type="GO" id="GO:0005737">
    <property type="term" value="C:cytoplasm"/>
    <property type="evidence" value="ECO:0007669"/>
    <property type="project" value="UniProtKB-SubCell"/>
</dbReference>
<comment type="subcellular location">
    <subcellularLocation>
        <location evidence="6">Cytoplasm</location>
    </subcellularLocation>
</comment>
<dbReference type="GO" id="GO:0030488">
    <property type="term" value="P:tRNA methylation"/>
    <property type="evidence" value="ECO:0007669"/>
    <property type="project" value="TreeGrafter"/>
</dbReference>
<evidence type="ECO:0000256" key="3">
    <source>
        <dbReference type="ARBA" id="ARBA00022691"/>
    </source>
</evidence>
<dbReference type="GO" id="GO:0008757">
    <property type="term" value="F:S-adenosylmethionine-dependent methyltransferase activity"/>
    <property type="evidence" value="ECO:0007669"/>
    <property type="project" value="InterPro"/>
</dbReference>
<dbReference type="GO" id="GO:0102522">
    <property type="term" value="F:tRNA 4-demethylwyosine alpha-amino-alpha-carboxypropyltransferase activity"/>
    <property type="evidence" value="ECO:0007669"/>
    <property type="project" value="UniProtKB-EC"/>
</dbReference>
<dbReference type="OMA" id="FELNPWS"/>
<evidence type="ECO:0000256" key="2">
    <source>
        <dbReference type="ARBA" id="ARBA00022679"/>
    </source>
</evidence>
<comment type="catalytic activity">
    <reaction evidence="5">
        <text>4-demethylwyosine(37) in tRNA(Phe) + S-adenosyl-L-methionine = 4-demethyl-7-[(3S)-3-amino-3-carboxypropyl]wyosine(37) in tRNA(Phe) + S-methyl-5'-thioadenosine + H(+)</text>
        <dbReference type="Rhea" id="RHEA:36355"/>
        <dbReference type="Rhea" id="RHEA-COMP:10164"/>
        <dbReference type="Rhea" id="RHEA-COMP:10378"/>
        <dbReference type="ChEBI" id="CHEBI:15378"/>
        <dbReference type="ChEBI" id="CHEBI:17509"/>
        <dbReference type="ChEBI" id="CHEBI:59789"/>
        <dbReference type="ChEBI" id="CHEBI:64315"/>
        <dbReference type="ChEBI" id="CHEBI:73550"/>
        <dbReference type="EC" id="2.5.1.114"/>
    </reaction>
</comment>
<dbReference type="CDD" id="cd02440">
    <property type="entry name" value="AdoMet_MTases"/>
    <property type="match status" value="1"/>
</dbReference>
<organism evidence="8 9">
    <name type="scientific">Diutina rugosa</name>
    <name type="common">Yeast</name>
    <name type="synonym">Candida rugosa</name>
    <dbReference type="NCBI Taxonomy" id="5481"/>
    <lineage>
        <taxon>Eukaryota</taxon>
        <taxon>Fungi</taxon>
        <taxon>Dikarya</taxon>
        <taxon>Ascomycota</taxon>
        <taxon>Saccharomycotina</taxon>
        <taxon>Pichiomycetes</taxon>
        <taxon>Debaryomycetaceae</taxon>
        <taxon>Diutina</taxon>
    </lineage>
</organism>